<dbReference type="AlphaFoldDB" id="A0A9P5Q5Y2"/>
<dbReference type="EMBL" id="JADNRY010000009">
    <property type="protein sequence ID" value="KAF9075369.1"/>
    <property type="molecule type" value="Genomic_DNA"/>
</dbReference>
<dbReference type="SUPFAM" id="SSF48452">
    <property type="entry name" value="TPR-like"/>
    <property type="match status" value="1"/>
</dbReference>
<feature type="region of interest" description="Disordered" evidence="3">
    <location>
        <begin position="247"/>
        <end position="307"/>
    </location>
</feature>
<dbReference type="InterPro" id="IPR019734">
    <property type="entry name" value="TPR_rpt"/>
</dbReference>
<feature type="domain" description="C3H1-type" evidence="4">
    <location>
        <begin position="173"/>
        <end position="201"/>
    </location>
</feature>
<accession>A0A9P5Q5Y2</accession>
<evidence type="ECO:0000256" key="3">
    <source>
        <dbReference type="SAM" id="MobiDB-lite"/>
    </source>
</evidence>
<feature type="zinc finger region" description="C3H1-type" evidence="2">
    <location>
        <begin position="173"/>
        <end position="201"/>
    </location>
</feature>
<keyword evidence="2" id="KW-0863">Zinc-finger</keyword>
<dbReference type="GO" id="GO:0008270">
    <property type="term" value="F:zinc ion binding"/>
    <property type="evidence" value="ECO:0007669"/>
    <property type="project" value="UniProtKB-KW"/>
</dbReference>
<keyword evidence="1" id="KW-0802">TPR repeat</keyword>
<keyword evidence="2" id="KW-0862">Zinc</keyword>
<name>A0A9P5Q5Y2_9AGAR</name>
<dbReference type="Proteomes" id="UP000772434">
    <property type="component" value="Unassembled WGS sequence"/>
</dbReference>
<feature type="domain" description="C3H1-type" evidence="4">
    <location>
        <begin position="145"/>
        <end position="166"/>
    </location>
</feature>
<feature type="compositionally biased region" description="Low complexity" evidence="3">
    <location>
        <begin position="268"/>
        <end position="285"/>
    </location>
</feature>
<sequence length="307" mass="35299">MASSAPNSRILRYYSKLVETYIQLSLYEEAEATATRVLTVDPSNSTLVVRLKRGHARRRFGNLVGALVDFETVLSYPPKPDTPQVLHHDEALRQRDIVVNALGFSYDQLVLVHASQVAKYNEPAYTEVSSSLDDKDLLDEPFNSSCRFYNHSGCRRKKCLFSHAPDARSIRDNRGRNVCLYFLVGRCKWDMFTCIYCHSKDDLPSEYKVEDETRVAWWDDLERCEVVRDLIVKRDTERKRIHELNELAKQRNTNKSKKKKKKNRSGDSKAVTTQNKAASSSSQSNGDETLVFEWESESESEDELEDA</sequence>
<dbReference type="InterPro" id="IPR000571">
    <property type="entry name" value="Znf_CCCH"/>
</dbReference>
<evidence type="ECO:0000259" key="4">
    <source>
        <dbReference type="PROSITE" id="PS50103"/>
    </source>
</evidence>
<gene>
    <name evidence="5" type="ORF">BDP27DRAFT_1314880</name>
</gene>
<proteinExistence type="predicted"/>
<dbReference type="Gene3D" id="1.25.40.10">
    <property type="entry name" value="Tetratricopeptide repeat domain"/>
    <property type="match status" value="1"/>
</dbReference>
<feature type="zinc finger region" description="C3H1-type" evidence="2">
    <location>
        <begin position="145"/>
        <end position="166"/>
    </location>
</feature>
<evidence type="ECO:0000256" key="1">
    <source>
        <dbReference type="PROSITE-ProRule" id="PRU00339"/>
    </source>
</evidence>
<keyword evidence="6" id="KW-1185">Reference proteome</keyword>
<evidence type="ECO:0000313" key="6">
    <source>
        <dbReference type="Proteomes" id="UP000772434"/>
    </source>
</evidence>
<dbReference type="OrthoDB" id="629492at2759"/>
<comment type="caution">
    <text evidence="5">The sequence shown here is derived from an EMBL/GenBank/DDBJ whole genome shotgun (WGS) entry which is preliminary data.</text>
</comment>
<feature type="compositionally biased region" description="Acidic residues" evidence="3">
    <location>
        <begin position="294"/>
        <end position="307"/>
    </location>
</feature>
<feature type="repeat" description="TPR" evidence="1">
    <location>
        <begin position="11"/>
        <end position="44"/>
    </location>
</feature>
<dbReference type="PROSITE" id="PS50005">
    <property type="entry name" value="TPR"/>
    <property type="match status" value="1"/>
</dbReference>
<reference evidence="5" key="1">
    <citation type="submission" date="2020-11" db="EMBL/GenBank/DDBJ databases">
        <authorList>
            <consortium name="DOE Joint Genome Institute"/>
            <person name="Ahrendt S."/>
            <person name="Riley R."/>
            <person name="Andreopoulos W."/>
            <person name="Labutti K."/>
            <person name="Pangilinan J."/>
            <person name="Ruiz-Duenas F.J."/>
            <person name="Barrasa J.M."/>
            <person name="Sanchez-Garcia M."/>
            <person name="Camarero S."/>
            <person name="Miyauchi S."/>
            <person name="Serrano A."/>
            <person name="Linde D."/>
            <person name="Babiker R."/>
            <person name="Drula E."/>
            <person name="Ayuso-Fernandez I."/>
            <person name="Pacheco R."/>
            <person name="Padilla G."/>
            <person name="Ferreira P."/>
            <person name="Barriuso J."/>
            <person name="Kellner H."/>
            <person name="Castanera R."/>
            <person name="Alfaro M."/>
            <person name="Ramirez L."/>
            <person name="Pisabarro A.G."/>
            <person name="Kuo A."/>
            <person name="Tritt A."/>
            <person name="Lipzen A."/>
            <person name="He G."/>
            <person name="Yan M."/>
            <person name="Ng V."/>
            <person name="Cullen D."/>
            <person name="Martin F."/>
            <person name="Rosso M.-N."/>
            <person name="Henrissat B."/>
            <person name="Hibbett D."/>
            <person name="Martinez A.T."/>
            <person name="Grigoriev I.V."/>
        </authorList>
    </citation>
    <scope>NUCLEOTIDE SEQUENCE</scope>
    <source>
        <strain evidence="5">AH 40177</strain>
    </source>
</reference>
<dbReference type="InterPro" id="IPR011990">
    <property type="entry name" value="TPR-like_helical_dom_sf"/>
</dbReference>
<evidence type="ECO:0000256" key="2">
    <source>
        <dbReference type="PROSITE-ProRule" id="PRU00723"/>
    </source>
</evidence>
<protein>
    <recommendedName>
        <fullName evidence="4">C3H1-type domain-containing protein</fullName>
    </recommendedName>
</protein>
<dbReference type="PROSITE" id="PS50103">
    <property type="entry name" value="ZF_C3H1"/>
    <property type="match status" value="2"/>
</dbReference>
<dbReference type="Gene3D" id="3.30.1370.210">
    <property type="match status" value="1"/>
</dbReference>
<feature type="compositionally biased region" description="Basic residues" evidence="3">
    <location>
        <begin position="252"/>
        <end position="263"/>
    </location>
</feature>
<keyword evidence="2" id="KW-0479">Metal-binding</keyword>
<organism evidence="5 6">
    <name type="scientific">Rhodocollybia butyracea</name>
    <dbReference type="NCBI Taxonomy" id="206335"/>
    <lineage>
        <taxon>Eukaryota</taxon>
        <taxon>Fungi</taxon>
        <taxon>Dikarya</taxon>
        <taxon>Basidiomycota</taxon>
        <taxon>Agaricomycotina</taxon>
        <taxon>Agaricomycetes</taxon>
        <taxon>Agaricomycetidae</taxon>
        <taxon>Agaricales</taxon>
        <taxon>Marasmiineae</taxon>
        <taxon>Omphalotaceae</taxon>
        <taxon>Rhodocollybia</taxon>
    </lineage>
</organism>
<evidence type="ECO:0000313" key="5">
    <source>
        <dbReference type="EMBL" id="KAF9075369.1"/>
    </source>
</evidence>